<organism evidence="2 3">
    <name type="scientific">Segatella sinensis</name>
    <dbReference type="NCBI Taxonomy" id="3085167"/>
    <lineage>
        <taxon>Bacteria</taxon>
        <taxon>Pseudomonadati</taxon>
        <taxon>Bacteroidota</taxon>
        <taxon>Bacteroidia</taxon>
        <taxon>Bacteroidales</taxon>
        <taxon>Prevotellaceae</taxon>
        <taxon>Segatella</taxon>
    </lineage>
</organism>
<sequence>MTSKKIHHYNLLFCWMTLFFICACTHHAPSNTDTATASMWGNDPKGAEVIYRQDIVKPNDKAFETTHQKYEDGSEYVTIVHKQFANTDYHALYSPHGNLRLIAAGCSEMADVYGYLIDYTPNGKVEKISLLNPLGDIVEDGFSKLTPTTAKNLFKQWMDNPKSKEYSYEVKRDSTGTITSIGNVITRSNYKSKLYIREWGPFWTSDLDGGSLGIFVLQEYQGDKSGSYVNYLYQDNHLIAELAYWKGTFIKARTYNRYGSLVAKYDDRSINIEEQTFWDFTEEPKWYVN</sequence>
<feature type="signal peptide" evidence="1">
    <location>
        <begin position="1"/>
        <end position="28"/>
    </location>
</feature>
<protein>
    <submittedName>
        <fullName evidence="2">Uncharacterized protein</fullName>
    </submittedName>
</protein>
<comment type="caution">
    <text evidence="2">The sequence shown here is derived from an EMBL/GenBank/DDBJ whole genome shotgun (WGS) entry which is preliminary data.</text>
</comment>
<keyword evidence="3" id="KW-1185">Reference proteome</keyword>
<feature type="chain" id="PRO_5046396121" evidence="1">
    <location>
        <begin position="29"/>
        <end position="289"/>
    </location>
</feature>
<gene>
    <name evidence="2" type="ORF">AAAT87_09920</name>
</gene>
<name>A0ABV1FZM8_9BACT</name>
<evidence type="ECO:0000313" key="3">
    <source>
        <dbReference type="Proteomes" id="UP001465717"/>
    </source>
</evidence>
<dbReference type="Proteomes" id="UP001465717">
    <property type="component" value="Unassembled WGS sequence"/>
</dbReference>
<proteinExistence type="predicted"/>
<evidence type="ECO:0000256" key="1">
    <source>
        <dbReference type="SAM" id="SignalP"/>
    </source>
</evidence>
<reference evidence="2 3" key="1">
    <citation type="submission" date="2024-04" db="EMBL/GenBank/DDBJ databases">
        <title>Human intestinal bacterial collection.</title>
        <authorList>
            <person name="Pauvert C."/>
            <person name="Hitch T.C.A."/>
            <person name="Clavel T."/>
        </authorList>
    </citation>
    <scope>NUCLEOTIDE SEQUENCE [LARGE SCALE GENOMIC DNA]</scope>
    <source>
        <strain evidence="2 3">CLA-AA-H174</strain>
    </source>
</reference>
<evidence type="ECO:0000313" key="2">
    <source>
        <dbReference type="EMBL" id="MEQ2508591.1"/>
    </source>
</evidence>
<accession>A0ABV1FZM8</accession>
<dbReference type="RefSeq" id="WP_349226320.1">
    <property type="nucleotide sequence ID" value="NZ_JBBNFG020000004.1"/>
</dbReference>
<dbReference type="EMBL" id="JBBNGE010000032">
    <property type="protein sequence ID" value="MEQ2508591.1"/>
    <property type="molecule type" value="Genomic_DNA"/>
</dbReference>
<keyword evidence="1" id="KW-0732">Signal</keyword>
<dbReference type="PROSITE" id="PS51257">
    <property type="entry name" value="PROKAR_LIPOPROTEIN"/>
    <property type="match status" value="1"/>
</dbReference>